<protein>
    <submittedName>
        <fullName evidence="2">Uncharacterized protein</fullName>
    </submittedName>
</protein>
<keyword evidence="3" id="KW-1185">Reference proteome</keyword>
<reference evidence="2 3" key="1">
    <citation type="journal article" date="2024" name="Nat. Commun.">
        <title>Phylogenomics reveals the evolutionary origins of lichenization in chlorophyte algae.</title>
        <authorList>
            <person name="Puginier C."/>
            <person name="Libourel C."/>
            <person name="Otte J."/>
            <person name="Skaloud P."/>
            <person name="Haon M."/>
            <person name="Grisel S."/>
            <person name="Petersen M."/>
            <person name="Berrin J.G."/>
            <person name="Delaux P.M."/>
            <person name="Dal Grande F."/>
            <person name="Keller J."/>
        </authorList>
    </citation>
    <scope>NUCLEOTIDE SEQUENCE [LARGE SCALE GENOMIC DNA]</scope>
    <source>
        <strain evidence="2 3">SAG 2523</strain>
    </source>
</reference>
<accession>A0AAW1SNP6</accession>
<dbReference type="Proteomes" id="UP001485043">
    <property type="component" value="Unassembled WGS sequence"/>
</dbReference>
<gene>
    <name evidence="2" type="ORF">WJX84_005971</name>
</gene>
<evidence type="ECO:0000313" key="3">
    <source>
        <dbReference type="Proteomes" id="UP001485043"/>
    </source>
</evidence>
<dbReference type="AlphaFoldDB" id="A0AAW1SNP6"/>
<evidence type="ECO:0000256" key="1">
    <source>
        <dbReference type="SAM" id="MobiDB-lite"/>
    </source>
</evidence>
<name>A0AAW1SNP6_9CHLO</name>
<organism evidence="2 3">
    <name type="scientific">Apatococcus fuscideae</name>
    <dbReference type="NCBI Taxonomy" id="2026836"/>
    <lineage>
        <taxon>Eukaryota</taxon>
        <taxon>Viridiplantae</taxon>
        <taxon>Chlorophyta</taxon>
        <taxon>core chlorophytes</taxon>
        <taxon>Trebouxiophyceae</taxon>
        <taxon>Chlorellales</taxon>
        <taxon>Chlorellaceae</taxon>
        <taxon>Apatococcus</taxon>
    </lineage>
</organism>
<evidence type="ECO:0000313" key="2">
    <source>
        <dbReference type="EMBL" id="KAK9848329.1"/>
    </source>
</evidence>
<sequence>MVPVDSLLGNVEKKEFLPMMASSSLAAILLAREAKLKDVLYSAESRRRTAIKLAKSAFEHVTGLWHNAASSVAASAAPLNGTTTSKLIRDMCREVSHEHEQWLGGQEEVSRYPSWVCNYQPPASIWKGRSSLGNSRHSDSTRLNGPRGGAIFKSH</sequence>
<proteinExistence type="predicted"/>
<dbReference type="EMBL" id="JALJOV010001407">
    <property type="protein sequence ID" value="KAK9848329.1"/>
    <property type="molecule type" value="Genomic_DNA"/>
</dbReference>
<feature type="region of interest" description="Disordered" evidence="1">
    <location>
        <begin position="130"/>
        <end position="155"/>
    </location>
</feature>
<comment type="caution">
    <text evidence="2">The sequence shown here is derived from an EMBL/GenBank/DDBJ whole genome shotgun (WGS) entry which is preliminary data.</text>
</comment>